<dbReference type="Pfam" id="PF14129">
    <property type="entry name" value="DUF4296"/>
    <property type="match status" value="1"/>
</dbReference>
<dbReference type="InterPro" id="IPR025381">
    <property type="entry name" value="DUF4296"/>
</dbReference>
<dbReference type="KEGG" id="rhoz:GXP67_10935"/>
<organism evidence="2 3">
    <name type="scientific">Rhodocytophaga rosea</name>
    <dbReference type="NCBI Taxonomy" id="2704465"/>
    <lineage>
        <taxon>Bacteria</taxon>
        <taxon>Pseudomonadati</taxon>
        <taxon>Bacteroidota</taxon>
        <taxon>Cytophagia</taxon>
        <taxon>Cytophagales</taxon>
        <taxon>Rhodocytophagaceae</taxon>
        <taxon>Rhodocytophaga</taxon>
    </lineage>
</organism>
<evidence type="ECO:0000313" key="2">
    <source>
        <dbReference type="EMBL" id="QHT67128.1"/>
    </source>
</evidence>
<dbReference type="EMBL" id="CP048222">
    <property type="protein sequence ID" value="QHT67128.1"/>
    <property type="molecule type" value="Genomic_DNA"/>
</dbReference>
<gene>
    <name evidence="2" type="ORF">GXP67_10935</name>
</gene>
<feature type="domain" description="DUF4296" evidence="1">
    <location>
        <begin position="22"/>
        <end position="106"/>
    </location>
</feature>
<dbReference type="AlphaFoldDB" id="A0A6C0GGK4"/>
<proteinExistence type="predicted"/>
<dbReference type="PROSITE" id="PS51257">
    <property type="entry name" value="PROKAR_LIPOPROTEIN"/>
    <property type="match status" value="1"/>
</dbReference>
<name>A0A6C0GGK4_9BACT</name>
<accession>A0A6C0GGK4</accession>
<protein>
    <submittedName>
        <fullName evidence="2">DUF4296 domain-containing protein</fullName>
    </submittedName>
</protein>
<evidence type="ECO:0000313" key="3">
    <source>
        <dbReference type="Proteomes" id="UP000480178"/>
    </source>
</evidence>
<evidence type="ECO:0000259" key="1">
    <source>
        <dbReference type="Pfam" id="PF14129"/>
    </source>
</evidence>
<dbReference type="RefSeq" id="WP_162443171.1">
    <property type="nucleotide sequence ID" value="NZ_CP048222.1"/>
</dbReference>
<sequence>MKKIVIISFLFLLSCGEPDNKPEGLLSKEQMINILTDIHIAEAKANRSQLRSYDSIQVYYKSLEKDVFKKYKVDTTVYKQSYTYYLEHMEVMDEIYTAVVDTLNMREGFSRIE</sequence>
<keyword evidence="3" id="KW-1185">Reference proteome</keyword>
<dbReference type="Proteomes" id="UP000480178">
    <property type="component" value="Chromosome"/>
</dbReference>
<reference evidence="2 3" key="1">
    <citation type="submission" date="2020-01" db="EMBL/GenBank/DDBJ databases">
        <authorList>
            <person name="Kim M.K."/>
        </authorList>
    </citation>
    <scope>NUCLEOTIDE SEQUENCE [LARGE SCALE GENOMIC DNA]</scope>
    <source>
        <strain evidence="2 3">172606-1</strain>
    </source>
</reference>